<protein>
    <submittedName>
        <fullName evidence="1">Uncharacterized protein</fullName>
    </submittedName>
</protein>
<name>A0A383AI04_9ZZZZ</name>
<sequence length="43" mass="4917">MVVVVLVAVRLGVLIGKLIEQRNGKRCVVILRLWSMMRLLVNK</sequence>
<reference evidence="1" key="1">
    <citation type="submission" date="2018-05" db="EMBL/GenBank/DDBJ databases">
        <authorList>
            <person name="Lanie J.A."/>
            <person name="Ng W.-L."/>
            <person name="Kazmierczak K.M."/>
            <person name="Andrzejewski T.M."/>
            <person name="Davidsen T.M."/>
            <person name="Wayne K.J."/>
            <person name="Tettelin H."/>
            <person name="Glass J.I."/>
            <person name="Rusch D."/>
            <person name="Podicherti R."/>
            <person name="Tsui H.-C.T."/>
            <person name="Winkler M.E."/>
        </authorList>
    </citation>
    <scope>NUCLEOTIDE SEQUENCE</scope>
</reference>
<dbReference type="AlphaFoldDB" id="A0A383AI04"/>
<organism evidence="1">
    <name type="scientific">marine metagenome</name>
    <dbReference type="NCBI Taxonomy" id="408172"/>
    <lineage>
        <taxon>unclassified sequences</taxon>
        <taxon>metagenomes</taxon>
        <taxon>ecological metagenomes</taxon>
    </lineage>
</organism>
<evidence type="ECO:0000313" key="1">
    <source>
        <dbReference type="EMBL" id="SVE07382.1"/>
    </source>
</evidence>
<accession>A0A383AI04</accession>
<gene>
    <name evidence="1" type="ORF">METZ01_LOCUS460236</name>
</gene>
<dbReference type="EMBL" id="UINC01192300">
    <property type="protein sequence ID" value="SVE07382.1"/>
    <property type="molecule type" value="Genomic_DNA"/>
</dbReference>
<proteinExistence type="predicted"/>